<dbReference type="PROSITE" id="PS00070">
    <property type="entry name" value="ALDEHYDE_DEHYDR_CYS"/>
    <property type="match status" value="3"/>
</dbReference>
<dbReference type="PROSITE" id="PS00687">
    <property type="entry name" value="ALDEHYDE_DEHYDR_GLU"/>
    <property type="match status" value="3"/>
</dbReference>
<evidence type="ECO:0000259" key="8">
    <source>
        <dbReference type="Pfam" id="PF00171"/>
    </source>
</evidence>
<keyword evidence="7" id="KW-0812">Transmembrane</keyword>
<dbReference type="GO" id="GO:0005737">
    <property type="term" value="C:cytoplasm"/>
    <property type="evidence" value="ECO:0007669"/>
    <property type="project" value="TreeGrafter"/>
</dbReference>
<feature type="coiled-coil region" evidence="6">
    <location>
        <begin position="949"/>
        <end position="976"/>
    </location>
</feature>
<dbReference type="GO" id="GO:0006081">
    <property type="term" value="P:aldehyde metabolic process"/>
    <property type="evidence" value="ECO:0007669"/>
    <property type="project" value="InterPro"/>
</dbReference>
<dbReference type="InterPro" id="IPR016161">
    <property type="entry name" value="Ald_DH/histidinol_DH"/>
</dbReference>
<dbReference type="FunFam" id="3.40.309.10:FF:000003">
    <property type="entry name" value="Aldehyde dehydrogenase"/>
    <property type="match status" value="2"/>
</dbReference>
<feature type="domain" description="Aldehyde dehydrogenase" evidence="8">
    <location>
        <begin position="938"/>
        <end position="1354"/>
    </location>
</feature>
<dbReference type="Gene3D" id="3.40.309.10">
    <property type="entry name" value="Aldehyde Dehydrogenase, Chain A, domain 2"/>
    <property type="match status" value="3"/>
</dbReference>
<evidence type="ECO:0000256" key="6">
    <source>
        <dbReference type="SAM" id="Coils"/>
    </source>
</evidence>
<dbReference type="EMBL" id="LR899655">
    <property type="protein sequence ID" value="CAD7241475.1"/>
    <property type="molecule type" value="Genomic_DNA"/>
</dbReference>
<dbReference type="FunFam" id="3.40.605.10:FF:000004">
    <property type="entry name" value="Aldehyde dehydrogenase"/>
    <property type="match status" value="3"/>
</dbReference>
<keyword evidence="10" id="KW-1185">Reference proteome</keyword>
<evidence type="ECO:0000313" key="10">
    <source>
        <dbReference type="Proteomes" id="UP000677054"/>
    </source>
</evidence>
<feature type="domain" description="Aldehyde dehydrogenase" evidence="8">
    <location>
        <begin position="505"/>
        <end position="921"/>
    </location>
</feature>
<dbReference type="InterPro" id="IPR016162">
    <property type="entry name" value="Ald_DH_N"/>
</dbReference>
<evidence type="ECO:0000256" key="5">
    <source>
        <dbReference type="RuleBase" id="RU003345"/>
    </source>
</evidence>
<dbReference type="PANTHER" id="PTHR43570:SF16">
    <property type="entry name" value="ALDEHYDE DEHYDROGENASE TYPE III, ISOFORM Q"/>
    <property type="match status" value="1"/>
</dbReference>
<dbReference type="SUPFAM" id="SSF53720">
    <property type="entry name" value="ALDH-like"/>
    <property type="match status" value="4"/>
</dbReference>
<gene>
    <name evidence="9" type="ORF">DSTB1V02_LOCUS1464</name>
</gene>
<evidence type="ECO:0000256" key="1">
    <source>
        <dbReference type="ARBA" id="ARBA00009986"/>
    </source>
</evidence>
<evidence type="ECO:0000256" key="4">
    <source>
        <dbReference type="PROSITE-ProRule" id="PRU10007"/>
    </source>
</evidence>
<feature type="active site" evidence="4">
    <location>
        <position position="703"/>
    </location>
</feature>
<dbReference type="InterPro" id="IPR012394">
    <property type="entry name" value="Aldehyde_DH_NAD(P)"/>
</dbReference>
<evidence type="ECO:0000256" key="2">
    <source>
        <dbReference type="ARBA" id="ARBA00023002"/>
    </source>
</evidence>
<keyword evidence="7" id="KW-1133">Transmembrane helix</keyword>
<dbReference type="InterPro" id="IPR016163">
    <property type="entry name" value="Ald_DH_C"/>
</dbReference>
<dbReference type="Gene3D" id="3.40.605.10">
    <property type="entry name" value="Aldehyde Dehydrogenase, Chain A, domain 1"/>
    <property type="match status" value="4"/>
</dbReference>
<comment type="similarity">
    <text evidence="1 5">Belongs to the aldehyde dehydrogenase family.</text>
</comment>
<dbReference type="GO" id="GO:0004029">
    <property type="term" value="F:aldehyde dehydrogenase (NAD+) activity"/>
    <property type="evidence" value="ECO:0007669"/>
    <property type="project" value="TreeGrafter"/>
</dbReference>
<dbReference type="EMBL" id="CAJPEV010000138">
    <property type="protein sequence ID" value="CAG0881236.1"/>
    <property type="molecule type" value="Genomic_DNA"/>
</dbReference>
<keyword evidence="7" id="KW-0472">Membrane</keyword>
<dbReference type="InterPro" id="IPR029510">
    <property type="entry name" value="Ald_DH_CS_GLU"/>
</dbReference>
<accession>A0A7R8X696</accession>
<organism evidence="9">
    <name type="scientific">Darwinula stevensoni</name>
    <dbReference type="NCBI Taxonomy" id="69355"/>
    <lineage>
        <taxon>Eukaryota</taxon>
        <taxon>Metazoa</taxon>
        <taxon>Ecdysozoa</taxon>
        <taxon>Arthropoda</taxon>
        <taxon>Crustacea</taxon>
        <taxon>Oligostraca</taxon>
        <taxon>Ostracoda</taxon>
        <taxon>Podocopa</taxon>
        <taxon>Podocopida</taxon>
        <taxon>Darwinulocopina</taxon>
        <taxon>Darwinuloidea</taxon>
        <taxon>Darwinulidae</taxon>
        <taxon>Darwinula</taxon>
    </lineage>
</organism>
<keyword evidence="6" id="KW-0175">Coiled coil</keyword>
<dbReference type="InterPro" id="IPR016160">
    <property type="entry name" value="Ald_DH_CS_CYS"/>
</dbReference>
<keyword evidence="3" id="KW-0520">NAD</keyword>
<proteinExistence type="inferred from homology"/>
<feature type="active site" evidence="4">
    <location>
        <position position="240"/>
    </location>
</feature>
<keyword evidence="2 5" id="KW-0560">Oxidoreductase</keyword>
<protein>
    <recommendedName>
        <fullName evidence="8">Aldehyde dehydrogenase domain-containing protein</fullName>
    </recommendedName>
</protein>
<evidence type="ECO:0000256" key="3">
    <source>
        <dbReference type="ARBA" id="ARBA00023027"/>
    </source>
</evidence>
<feature type="domain" description="Aldehyde dehydrogenase" evidence="8">
    <location>
        <begin position="36"/>
        <end position="422"/>
    </location>
</feature>
<dbReference type="Proteomes" id="UP000677054">
    <property type="component" value="Unassembled WGS sequence"/>
</dbReference>
<sequence>MLRFPWPARPMCQKTARPLHSTLNMDGKETAGKYYKLVKGLREAYASGKSRDLGFRLQQLRALLRMYTENEDKFAQALWKDLRRPSYEAICGELGYCINDVKGAIFNLEKWVKPEKVKKTMLTMLDTPVIHPDPYGVALVLGAWNYPIQVTMNPVTGAIAAGNCVVIKPSDLSPSMAKLLGDLVPLYLDPACIQVVNGGIEAAKGLLEERFDIIFFTGSTHAGQQVRQAANRFLTPVILELGGKSPVYMDETANLDIAVKRVLWGKLVNAGQTCIAPDYLLCSRDIQEKFVAHARKVIKEWYGHNPQLSPDFGRIVNDTHFQRLTQLLHSGSIIVGGDVDPSDLYISPTIIVDVKPSDPVMQEEIFGPILPIINVDSPQEAVDFINCREKPLSMCIFSANKRVQKLFVEKTSSGTMCINDCVVMALGISITLSLQVCLFSQRSNTSVLSMYDGVLAVDELPFGGIGNSGMGQYHGKFSFDAFSHRKAILYRDFKFPGEFIGKKLREAFAAGQTRDIEFRKEQLKQLKRLIEENELQFCNALAADFRKPHAETVVGELDFVINEIRGLLMNLDEYTQDIRVSKSMVTLFDLPFIREEPYGLVLVLGAWNYPIQLALCPAAGAIAAGNVVVIKPSEVATHAAKLLAELIPKYLDTRCYLAINANVEETKDLLKERFDYVFFTGGTQIGKAVRAAVNEYLTPTTLELGGKSPTYVDESANMEMAVKRILWGKLINSGQTCLAPDYLICTKSVQDQFISHAKRILEEWYGPDIQKSKDLARIINERHFKRLESLLSSGKVALGGKTDLEDRYIEPTILVDVSPNDPVMKEEIFGPILPIINVRDAHEAINFIQTREKPLALYVFTKHLDVGKLFIAEISSGAVVLNDVILHAAVDSLPFGGVGMSGMGAYHGHATFETFSHKKSVLRRDYNRLAEELGRKLREAYNSGQTKDVEFRKEQLQQLKRLLQENETQLSNALAADLRKPHSETVMAEVEFVVNEIRGMLMNLDKYTQDVCVSKSIMTLFDTPYVHKEPYGLVLVLGAWNYPIQGTLCPVVGAIAAGNVVVMKPSEVATHAAQLLTELIPKYLDMRCYLAINADVEETKELLKERFDYVFFTGGTQIGKAVRAAANEYLTPTTLELGGKSPTYVDESVNMEVAVKRILWGKLINSGQTCLAPDYLLCTKSVQDQFISHAKSILEEWYGPDIQKSKDLARIINDRHFKRLESFLLCGRVALGGKTDMEDRYIEPTILVDISAKDPVMKEEIFGPILPIINVQDAHEAINFIQAREKPLSLYVFTKRSDVMDLFLAETSSGAVVFNDVILHISVDSLPFGGVGMSGMGVYRGQATFETFSHKKSILQRDYNRLVEDLGSARYPPYEPQKVSRLRSLMKKRRLPHLPGWRYLLSFAFGSLTVIIIRCILNASSQVSLSFPSLPWSEKSICEVDSAHLYLFIYATLPTTKF</sequence>
<dbReference type="PANTHER" id="PTHR43570">
    <property type="entry name" value="ALDEHYDE DEHYDROGENASE"/>
    <property type="match status" value="1"/>
</dbReference>
<dbReference type="OrthoDB" id="440325at2759"/>
<reference evidence="9" key="1">
    <citation type="submission" date="2020-11" db="EMBL/GenBank/DDBJ databases">
        <authorList>
            <person name="Tran Van P."/>
        </authorList>
    </citation>
    <scope>NUCLEOTIDE SEQUENCE</scope>
</reference>
<dbReference type="Pfam" id="PF00171">
    <property type="entry name" value="Aldedh"/>
    <property type="match status" value="3"/>
</dbReference>
<evidence type="ECO:0000313" key="9">
    <source>
        <dbReference type="EMBL" id="CAD7241475.1"/>
    </source>
</evidence>
<evidence type="ECO:0000256" key="7">
    <source>
        <dbReference type="SAM" id="Phobius"/>
    </source>
</evidence>
<feature type="transmembrane region" description="Helical" evidence="7">
    <location>
        <begin position="1396"/>
        <end position="1417"/>
    </location>
</feature>
<name>A0A7R8X696_9CRUS</name>
<feature type="active site" evidence="4">
    <location>
        <position position="1136"/>
    </location>
</feature>
<dbReference type="InterPro" id="IPR015590">
    <property type="entry name" value="Aldehyde_DH_dom"/>
</dbReference>